<feature type="domain" description="Rcc01698-like C-terminal" evidence="3">
    <location>
        <begin position="560"/>
        <end position="658"/>
    </location>
</feature>
<feature type="domain" description="Tip attachment protein J" evidence="2">
    <location>
        <begin position="307"/>
        <end position="468"/>
    </location>
</feature>
<dbReference type="Proteomes" id="UP000655420">
    <property type="component" value="Unassembled WGS sequence"/>
</dbReference>
<dbReference type="Pfam" id="PF13547">
    <property type="entry name" value="GTA_TIM"/>
    <property type="match status" value="1"/>
</dbReference>
<evidence type="ECO:0000313" key="4">
    <source>
        <dbReference type="EMBL" id="MBK0397695.1"/>
    </source>
</evidence>
<keyword evidence="5" id="KW-1185">Reference proteome</keyword>
<dbReference type="InterPro" id="IPR032876">
    <property type="entry name" value="J_dom"/>
</dbReference>
<sequence length="812" mass="87624">MRKSRAGSIASLPEAARRAFFEGISENALAAMPWLWEIWAHPDYQLAPEGGWRIWVIMGGRGAGKTRAGAEWVRAQVEGPTPQAPGRCRRVCLLGETIDQARAVMVEGESGILAVTPPDRRPTVNLSQGKLLWPNGAEAMIASAANPEALRGPQFDCAWSDETGCPAVDLGANAPNLFLDGRSSESALPFGSRGVRDEEMQRRFLQAKLGYWADAELNPVSELYDGAMIPAERVFVWTWDARPWPDFPVRESIWADGPAHRVGHWITGRVLSGSLADVVAEICAASGVTTIDVSALFGVVHGYLIERASTVREALQPLMTVYAFDAFESGGVLRFRMRGSASDAEIRPDGMADGAEAGRALEIVRDSRGAEPDLVRLFHVEAESDYRHSAVESRRAGTGQASVSETSLSLSLPRAIAQGVADRWLAESDGGRVRANFRLPPSALAVEPGDVLSIAESAGTRSWRVERLVQNSGLEIEAVRVERGLYMPGSAAGEPAEPPLSQPPGPVEAVFLNLPIADGTSRDHRPFVAVSAEPWAGDMALYQSRDGESQELVGRISRRARLGMTLEPLPPGDPGQWHRTSFAVALTDGAISSEPAARVLNGANLLAVEAFPDTWELIQIRDAVLEGPGVYRMGMLLRGLRGTEWLSATEIPAGRRVVVVDDALFEIPLSIDEVGLTREYRVGPARFGFANPSFSVLSGRATGVGLRPFAPAGLRIRRGAGGLDIRWHRRTRLGGDSWDLVEVPLGEASEQYRVRIHQGGVLLREASVTSPSFTYTNEMQAEDGRSGSIEVAVAQVSAVFGPGPERVIEIDG</sequence>
<evidence type="ECO:0000259" key="3">
    <source>
        <dbReference type="Pfam" id="PF23666"/>
    </source>
</evidence>
<comment type="caution">
    <text evidence="4">The sequence shown here is derived from an EMBL/GenBank/DDBJ whole genome shotgun (WGS) entry which is preliminary data.</text>
</comment>
<dbReference type="AlphaFoldDB" id="A0A8J7M3Z9"/>
<dbReference type="RefSeq" id="WP_200605710.1">
    <property type="nucleotide sequence ID" value="NZ_JAEHHL010000001.1"/>
</dbReference>
<reference evidence="4" key="1">
    <citation type="submission" date="2020-12" db="EMBL/GenBank/DDBJ databases">
        <title>Bacterial taxonomy.</title>
        <authorList>
            <person name="Pan X."/>
        </authorList>
    </citation>
    <scope>NUCLEOTIDE SEQUENCE</scope>
    <source>
        <strain evidence="4">M0105</strain>
    </source>
</reference>
<gene>
    <name evidence="4" type="ORF">H0I76_00695</name>
</gene>
<organism evidence="4 5">
    <name type="scientific">Thermohalobaculum xanthum</name>
    <dbReference type="NCBI Taxonomy" id="2753746"/>
    <lineage>
        <taxon>Bacteria</taxon>
        <taxon>Pseudomonadati</taxon>
        <taxon>Pseudomonadota</taxon>
        <taxon>Alphaproteobacteria</taxon>
        <taxon>Rhodobacterales</taxon>
        <taxon>Paracoccaceae</taxon>
        <taxon>Thermohalobaculum</taxon>
    </lineage>
</organism>
<accession>A0A8J7M3Z9</accession>
<dbReference type="InterPro" id="IPR025195">
    <property type="entry name" value="GTA_TIM_dom"/>
</dbReference>
<dbReference type="Pfam" id="PF13550">
    <property type="entry name" value="Phage-tail_3"/>
    <property type="match status" value="1"/>
</dbReference>
<evidence type="ECO:0000259" key="1">
    <source>
        <dbReference type="Pfam" id="PF13547"/>
    </source>
</evidence>
<feature type="domain" description="GTA TIM-barrel-like" evidence="1">
    <location>
        <begin position="153"/>
        <end position="248"/>
    </location>
</feature>
<protein>
    <submittedName>
        <fullName evidence="4">Glycoside hydrolase TIM-barrel-like domain-containing protein</fullName>
    </submittedName>
</protein>
<keyword evidence="4" id="KW-0378">Hydrolase</keyword>
<dbReference type="GO" id="GO:0016787">
    <property type="term" value="F:hydrolase activity"/>
    <property type="evidence" value="ECO:0007669"/>
    <property type="project" value="UniProtKB-KW"/>
</dbReference>
<dbReference type="InterPro" id="IPR056490">
    <property type="entry name" value="Rcc01698_C"/>
</dbReference>
<dbReference type="Pfam" id="PF23666">
    <property type="entry name" value="Rcc01698_C"/>
    <property type="match status" value="1"/>
</dbReference>
<evidence type="ECO:0000259" key="2">
    <source>
        <dbReference type="Pfam" id="PF13550"/>
    </source>
</evidence>
<dbReference type="EMBL" id="JAEHHL010000001">
    <property type="protein sequence ID" value="MBK0397695.1"/>
    <property type="molecule type" value="Genomic_DNA"/>
</dbReference>
<name>A0A8J7M3Z9_9RHOB</name>
<proteinExistence type="predicted"/>
<dbReference type="Gene3D" id="3.20.20.80">
    <property type="entry name" value="Glycosidases"/>
    <property type="match status" value="1"/>
</dbReference>
<evidence type="ECO:0000313" key="5">
    <source>
        <dbReference type="Proteomes" id="UP000655420"/>
    </source>
</evidence>